<name>U6M786_EIMMA</name>
<accession>U6M786</accession>
<protein>
    <submittedName>
        <fullName evidence="2">Uncharacterized protein</fullName>
    </submittedName>
</protein>
<organism evidence="2 3">
    <name type="scientific">Eimeria maxima</name>
    <name type="common">Coccidian parasite</name>
    <dbReference type="NCBI Taxonomy" id="5804"/>
    <lineage>
        <taxon>Eukaryota</taxon>
        <taxon>Sar</taxon>
        <taxon>Alveolata</taxon>
        <taxon>Apicomplexa</taxon>
        <taxon>Conoidasida</taxon>
        <taxon>Coccidia</taxon>
        <taxon>Eucoccidiorida</taxon>
        <taxon>Eimeriorina</taxon>
        <taxon>Eimeriidae</taxon>
        <taxon>Eimeria</taxon>
    </lineage>
</organism>
<dbReference type="VEuPathDB" id="ToxoDB:EMWEY_00000450"/>
<reference evidence="2" key="2">
    <citation type="submission" date="2013-10" db="EMBL/GenBank/DDBJ databases">
        <authorList>
            <person name="Aslett M."/>
        </authorList>
    </citation>
    <scope>NUCLEOTIDE SEQUENCE [LARGE SCALE GENOMIC DNA]</scope>
    <source>
        <strain evidence="2">Weybridge</strain>
    </source>
</reference>
<feature type="compositionally biased region" description="Basic and acidic residues" evidence="1">
    <location>
        <begin position="165"/>
        <end position="174"/>
    </location>
</feature>
<evidence type="ECO:0000313" key="3">
    <source>
        <dbReference type="Proteomes" id="UP000030763"/>
    </source>
</evidence>
<evidence type="ECO:0000313" key="2">
    <source>
        <dbReference type="EMBL" id="CDJ60052.1"/>
    </source>
</evidence>
<dbReference type="GeneID" id="25334031"/>
<feature type="region of interest" description="Disordered" evidence="1">
    <location>
        <begin position="109"/>
        <end position="174"/>
    </location>
</feature>
<feature type="compositionally biased region" description="Low complexity" evidence="1">
    <location>
        <begin position="815"/>
        <end position="831"/>
    </location>
</feature>
<gene>
    <name evidence="2" type="ORF">EMWEY_00000450</name>
</gene>
<feature type="compositionally biased region" description="Basic and acidic residues" evidence="1">
    <location>
        <begin position="63"/>
        <end position="77"/>
    </location>
</feature>
<sequence length="972" mass="104053">MAAGTTPENPAVDANSGAATRPTSIAGPAVDATAEWGGPDLLDATAYRKDWNRQLGLPQPQKQSEEQRQPALQEQHRLALREQHQREHLRSTGGHCVTASDLGTPYPSCLSSRPSQATDAADAAAPPVAAMATREAAPGATPPYLASKRLEPSAPWRPASSIGELHSDPQQHRTQLEDSEIPALPLLGGRSSPAPMGCSSSVLASAAVVNETDDKCRKHPGNTSPVLGGGQPRAAAAAAAVEASLVGGTVAPGSGDLTTVAAVAKEISIQRPVETRQKLLDRHQKRDEHGGHPERQRKVQSPPLQQDKQVQRDRLGHCSTPSVGKGPQISQLPPDCHADRYGRSTAGPSTSGSVSAGAAIELAAEVLDDSAATAKTTIGPSAEALVSTVTQKLSSLLATGPPGCSMGVRRRQQHLTQQQNQLRQQEAGQQHGHLRVQQRSIPLFPSPSNSRLQKQLRPTRDQHLHQQVLQEQRLEQRAFQQKLLKPPAAHMPVKTSCTLQQLHALELYRQQQRQQHQLFLQRLLAPTLPAPQTEHYATTRSESPTGLPLRMSSPSKKCQMHHQLLLLHEQQQRQIPPEKQLIEMQRTFFGVRLSEEAEAAAAYAAGAAAAAAASRPLCGNNIVAPFDRVLPPHQYQLVKQHQAISEVHQPEFCPLQQLQPIRGNSVKAVVSGGPAPPSEDILSPYGSHEEPNAHTPLPEGLPRTVSPACACPSPQPDGPVSGRRSPAGQQAAEASRRALLLRKNSQASLLNISGAASHIPELHRPQPPQQQALWETGGTSAVPLAAAAAAITASVLGQGKLEGRESSPTDLGSNSTNVTSDMSSASSVHSALTPHLLHPSRQTPFPLEQPGVDIEHPSGGAATVAERPPTPVRAERLRKRLEMLRDMGQLSRDTYPAAEVVSLISGARVEKDGPFPVYVLDKDWSLGCSALDPDWPQKMLQNTKEGIKLHSEINRLLALAKEVDLAQAKKGV</sequence>
<proteinExistence type="predicted"/>
<feature type="compositionally biased region" description="Low complexity" evidence="1">
    <location>
        <begin position="117"/>
        <end position="137"/>
    </location>
</feature>
<feature type="region of interest" description="Disordered" evidence="1">
    <location>
        <begin position="1"/>
        <end position="37"/>
    </location>
</feature>
<feature type="compositionally biased region" description="Polar residues" evidence="1">
    <location>
        <begin position="535"/>
        <end position="544"/>
    </location>
</feature>
<dbReference type="EMBL" id="HG721241">
    <property type="protein sequence ID" value="CDJ60052.1"/>
    <property type="molecule type" value="Genomic_DNA"/>
</dbReference>
<dbReference type="Proteomes" id="UP000030763">
    <property type="component" value="Unassembled WGS sequence"/>
</dbReference>
<dbReference type="AlphaFoldDB" id="U6M786"/>
<feature type="region of interest" description="Disordered" evidence="1">
    <location>
        <begin position="800"/>
        <end position="831"/>
    </location>
</feature>
<reference evidence="2" key="1">
    <citation type="submission" date="2013-10" db="EMBL/GenBank/DDBJ databases">
        <title>Genomic analysis of the causative agents of coccidiosis in chickens.</title>
        <authorList>
            <person name="Reid A.J."/>
            <person name="Blake D."/>
            <person name="Billington K."/>
            <person name="Browne H."/>
            <person name="Dunn M."/>
            <person name="Hung S."/>
            <person name="Kawahara F."/>
            <person name="Miranda-Saavedra D."/>
            <person name="Mourier T."/>
            <person name="Nagra H."/>
            <person name="Otto T.D."/>
            <person name="Rawlings N."/>
            <person name="Sanchez A."/>
            <person name="Sanders M."/>
            <person name="Subramaniam C."/>
            <person name="Tay Y."/>
            <person name="Dear P."/>
            <person name="Doerig C."/>
            <person name="Gruber A."/>
            <person name="Parkinson J."/>
            <person name="Shirley M."/>
            <person name="Wan K.L."/>
            <person name="Berriman M."/>
            <person name="Tomley F."/>
            <person name="Pain A."/>
        </authorList>
    </citation>
    <scope>NUCLEOTIDE SEQUENCE [LARGE SCALE GENOMIC DNA]</scope>
    <source>
        <strain evidence="2">Weybridge</strain>
    </source>
</reference>
<feature type="compositionally biased region" description="Basic and acidic residues" evidence="1">
    <location>
        <begin position="274"/>
        <end position="297"/>
    </location>
</feature>
<keyword evidence="3" id="KW-1185">Reference proteome</keyword>
<evidence type="ECO:0000256" key="1">
    <source>
        <dbReference type="SAM" id="MobiDB-lite"/>
    </source>
</evidence>
<dbReference type="OrthoDB" id="348677at2759"/>
<dbReference type="RefSeq" id="XP_013336697.1">
    <property type="nucleotide sequence ID" value="XM_013481243.1"/>
</dbReference>
<feature type="region of interest" description="Disordered" evidence="1">
    <location>
        <begin position="534"/>
        <end position="554"/>
    </location>
</feature>
<feature type="region of interest" description="Disordered" evidence="1">
    <location>
        <begin position="274"/>
        <end position="353"/>
    </location>
</feature>
<feature type="region of interest" description="Disordered" evidence="1">
    <location>
        <begin position="52"/>
        <end position="77"/>
    </location>
</feature>
<dbReference type="OMA" id="EWEGPDL"/>
<feature type="region of interest" description="Disordered" evidence="1">
    <location>
        <begin position="667"/>
        <end position="734"/>
    </location>
</feature>